<keyword evidence="8" id="KW-1185">Reference proteome</keyword>
<evidence type="ECO:0000313" key="7">
    <source>
        <dbReference type="EMBL" id="MBK1669487.1"/>
    </source>
</evidence>
<evidence type="ECO:0000256" key="1">
    <source>
        <dbReference type="ARBA" id="ARBA00022729"/>
    </source>
</evidence>
<evidence type="ECO:0000259" key="5">
    <source>
        <dbReference type="Pfam" id="PF03968"/>
    </source>
</evidence>
<comment type="caution">
    <text evidence="7">The sequence shown here is derived from an EMBL/GenBank/DDBJ whole genome shotgun (WGS) entry which is preliminary data.</text>
</comment>
<comment type="caution">
    <text evidence="4">Lacks conserved residue(s) required for the propagation of feature annotation.</text>
</comment>
<comment type="subunit">
    <text evidence="4">Component of the lipopolysaccharide transport and assembly complex.</text>
</comment>
<comment type="function">
    <text evidence="4">Involved in the assembly of lipopolysaccharide (LPS) at the surface of the outer membrane.</text>
</comment>
<evidence type="ECO:0000256" key="4">
    <source>
        <dbReference type="HAMAP-Rule" id="MF_01411"/>
    </source>
</evidence>
<dbReference type="Gene3D" id="2.60.450.10">
    <property type="entry name" value="Lipopolysaccharide (LPS) transport protein A like domain"/>
    <property type="match status" value="1"/>
</dbReference>
<dbReference type="PANTHER" id="PTHR30189:SF1">
    <property type="entry name" value="LPS-ASSEMBLY PROTEIN LPTD"/>
    <property type="match status" value="1"/>
</dbReference>
<feature type="domain" description="LptD C-terminal" evidence="6">
    <location>
        <begin position="317"/>
        <end position="688"/>
    </location>
</feature>
<evidence type="ECO:0000256" key="2">
    <source>
        <dbReference type="ARBA" id="ARBA00023136"/>
    </source>
</evidence>
<dbReference type="EMBL" id="NRRL01000050">
    <property type="protein sequence ID" value="MBK1669487.1"/>
    <property type="molecule type" value="Genomic_DNA"/>
</dbReference>
<comment type="similarity">
    <text evidence="4">Belongs to the LptD family.</text>
</comment>
<dbReference type="InterPro" id="IPR020889">
    <property type="entry name" value="LipoPS_assembly_LptD"/>
</dbReference>
<gene>
    <name evidence="4" type="primary">lptD</name>
    <name evidence="7" type="ORF">CKO28_15720</name>
</gene>
<feature type="domain" description="Organic solvent tolerance-like N-terminal" evidence="5">
    <location>
        <begin position="54"/>
        <end position="88"/>
    </location>
</feature>
<feature type="chain" id="PRO_5044943461" description="LPS-assembly protein LptD" evidence="4">
    <location>
        <begin position="34"/>
        <end position="759"/>
    </location>
</feature>
<keyword evidence="2 4" id="KW-0472">Membrane</keyword>
<proteinExistence type="inferred from homology"/>
<evidence type="ECO:0000256" key="3">
    <source>
        <dbReference type="ARBA" id="ARBA00023237"/>
    </source>
</evidence>
<feature type="signal peptide" evidence="4">
    <location>
        <begin position="1"/>
        <end position="33"/>
    </location>
</feature>
<dbReference type="Pfam" id="PF03968">
    <property type="entry name" value="LptD_N"/>
    <property type="match status" value="1"/>
</dbReference>
<protein>
    <recommendedName>
        <fullName evidence="4">LPS-assembly protein LptD</fullName>
    </recommendedName>
</protein>
<reference evidence="7 8" key="1">
    <citation type="journal article" date="2020" name="Microorganisms">
        <title>Osmotic Adaptation and Compatible Solute Biosynthesis of Phototrophic Bacteria as Revealed from Genome Analyses.</title>
        <authorList>
            <person name="Imhoff J.F."/>
            <person name="Rahn T."/>
            <person name="Kunzel S."/>
            <person name="Keller A."/>
            <person name="Neulinger S.C."/>
        </authorList>
    </citation>
    <scope>NUCLEOTIDE SEQUENCE [LARGE SCALE GENOMIC DNA]</scope>
    <source>
        <strain evidence="7 8">DSM 9895</strain>
    </source>
</reference>
<dbReference type="InterPro" id="IPR007543">
    <property type="entry name" value="LptD_C"/>
</dbReference>
<dbReference type="PANTHER" id="PTHR30189">
    <property type="entry name" value="LPS-ASSEMBLY PROTEIN"/>
    <property type="match status" value="1"/>
</dbReference>
<dbReference type="Proteomes" id="UP001296873">
    <property type="component" value="Unassembled WGS sequence"/>
</dbReference>
<name>A0ABS1DHT5_9PROT</name>
<evidence type="ECO:0000259" key="6">
    <source>
        <dbReference type="Pfam" id="PF04453"/>
    </source>
</evidence>
<dbReference type="InterPro" id="IPR050218">
    <property type="entry name" value="LptD"/>
</dbReference>
<accession>A0ABS1DHT5</accession>
<organism evidence="7 8">
    <name type="scientific">Rhodovibrio sodomensis</name>
    <dbReference type="NCBI Taxonomy" id="1088"/>
    <lineage>
        <taxon>Bacteria</taxon>
        <taxon>Pseudomonadati</taxon>
        <taxon>Pseudomonadota</taxon>
        <taxon>Alphaproteobacteria</taxon>
        <taxon>Rhodospirillales</taxon>
        <taxon>Rhodovibrionaceae</taxon>
        <taxon>Rhodovibrio</taxon>
    </lineage>
</organism>
<comment type="subcellular location">
    <subcellularLocation>
        <location evidence="4">Cell outer membrane</location>
    </subcellularLocation>
</comment>
<evidence type="ECO:0000313" key="8">
    <source>
        <dbReference type="Proteomes" id="UP001296873"/>
    </source>
</evidence>
<keyword evidence="3 4" id="KW-0998">Cell outer membrane</keyword>
<dbReference type="HAMAP" id="MF_01411">
    <property type="entry name" value="LPS_assembly_LptD"/>
    <property type="match status" value="1"/>
</dbReference>
<dbReference type="InterPro" id="IPR005653">
    <property type="entry name" value="OstA-like_N"/>
</dbReference>
<dbReference type="Pfam" id="PF04453">
    <property type="entry name" value="LptD"/>
    <property type="match status" value="1"/>
</dbReference>
<keyword evidence="1 4" id="KW-0732">Signal</keyword>
<sequence length="759" mass="84025" precursor="true">MGGRDVMPDWRRRLSAGVAAAALLVALGPVARAQDSASAPETQQEVRETPAVLQADEVEYRDDREIVIARGNVEIAQGERILLADEVRYNIPRDVITATGDVSLLQPSGEVIFGDRVRVTGDLREGTIEAFRMLLTDNSRLAAANAVRVNANRTYMNRAVYSPCDVCEDDPDSAPLWQVRAARVIHDQQDQRLYYRHTRLELFDIPVFYTPYFSHPDPTAERQTGLLTPTIGYSSSLGATLRPRYYVVLSDQADFTFAPLFTTNAGQVAQGTYRRETATGSFEVTGSITQAANLDDAADTTANLRFDDPTVADGDLRGHLDTTGQFNIDENWRWGWDAKWVSDDAYLERYGYEFEDPLQSELYAERFEGRNYFTAEAMTFQGLRRQGDDAEQPLILPNAEYAYISDPDYLGGQLFGNLGVLNLMRTEGRDTRRLSGTVGWERSYVEDLGGRISLKGLTNVDAYSYQDTVDGSDVIVPPAGTREDGQAARVFPQAAVSYGYPLTRSTWLGSEVIEPRAQLVVGPNGGNSSRIPNETSRTFEFTAGNLFALDRVPGRDRVSSGQRVDYGLEYTYTTPEGQGTASALIGQSYRINSDSALPDTVGGDQEFSDIVGQLSVSPVRYLSGRYDFRVDDETGELGLSEAAITVGPPALRLGASYTLVEAQQSELASFREREQLNLRLDSRLSRYWSLSARHRQNLRDAEPLDTSLGVSYQDECFLIRVSANRDYANRAGVEDDTTIMVTIGLKNLGAFGTSPANRR</sequence>